<dbReference type="GeneID" id="91089862"/>
<dbReference type="VEuPathDB" id="FungiDB:L203_03529"/>
<dbReference type="InterPro" id="IPR050365">
    <property type="entry name" value="TIM50"/>
</dbReference>
<dbReference type="PANTHER" id="PTHR12210">
    <property type="entry name" value="DULLARD PROTEIN PHOSPHATASE"/>
    <property type="match status" value="1"/>
</dbReference>
<dbReference type="InterPro" id="IPR023214">
    <property type="entry name" value="HAD_sf"/>
</dbReference>
<comment type="similarity">
    <text evidence="1">Belongs to the TIM50 family.</text>
</comment>
<dbReference type="Pfam" id="PF03031">
    <property type="entry name" value="NIF"/>
    <property type="match status" value="1"/>
</dbReference>
<dbReference type="RefSeq" id="XP_066071117.1">
    <property type="nucleotide sequence ID" value="XM_066215020.1"/>
</dbReference>
<comment type="subunit">
    <text evidence="1">Component of the TIM23 complex.</text>
</comment>
<proteinExistence type="inferred from homology"/>
<evidence type="ECO:0000259" key="3">
    <source>
        <dbReference type="PROSITE" id="PS50969"/>
    </source>
</evidence>
<dbReference type="PROSITE" id="PS50969">
    <property type="entry name" value="FCP1"/>
    <property type="match status" value="1"/>
</dbReference>
<name>A0A1E3IF80_9TREE</name>
<comment type="function">
    <text evidence="1">Essential component of the TIM23 complex, a complex that mediates the translocation of transit peptide-containing proteins across the mitochondrial inner membrane.</text>
</comment>
<feature type="compositionally biased region" description="Basic and acidic residues" evidence="2">
    <location>
        <begin position="429"/>
        <end position="442"/>
    </location>
</feature>
<keyword evidence="5" id="KW-1185">Reference proteome</keyword>
<keyword evidence="1" id="KW-0811">Translocation</keyword>
<accession>A0A1E3IF80</accession>
<reference evidence="4" key="1">
    <citation type="submission" date="2016-06" db="EMBL/GenBank/DDBJ databases">
        <authorList>
            <person name="Cuomo C."/>
            <person name="Litvintseva A."/>
            <person name="Heitman J."/>
            <person name="Chen Y."/>
            <person name="Sun S."/>
            <person name="Springer D."/>
            <person name="Dromer F."/>
            <person name="Young S."/>
            <person name="Zeng Q."/>
            <person name="Chapman S."/>
            <person name="Gujja S."/>
            <person name="Saif S."/>
            <person name="Birren B."/>
        </authorList>
    </citation>
    <scope>NUCLEOTIDE SEQUENCE</scope>
    <source>
        <strain evidence="4">CBS 7841</strain>
    </source>
</reference>
<sequence length="451" mass="51755">MISRNEECFYGNPLPRGKLHSPQPQDHYAIRQRRAYTPSWPTESSSSPPPTLGRWHHSPRSLGLPPSDGSCCRHSTWTPKLPTVLLPPQHYIDIAKPSSLINRKSLINANEITPKLLVLDLNGALVYRDRSYDAHKCHPRPYLPCFLEYLFLPEPEDLQPLKKLNQRPWEVFVWSSAQPHNVRAMVEVTFGPKWITGIWEKENKKAKKRREQGEGRLHGVWARDKMGLTNYDYSRKVQTTKDLRKVIQHLSDSKRPPDLRVHFDESTTVLLDDSPLKAIYQPWSQIVIPQYDAQTNRTSCTIAGLNHDHEQSDTNEGQEMDKTLLAVIGILEELRHVVNVPLWIRAGGLTFTLDLDNLSNPTLESLPSHETYVHWWKDKTLLSKWVAKGEKALERKGITLRHGLDVPLYTPSLKGQKPNDASTKGHKTSQQDEPKGPEDHYFKQYSPSRPC</sequence>
<feature type="region of interest" description="Disordered" evidence="2">
    <location>
        <begin position="37"/>
        <end position="61"/>
    </location>
</feature>
<comment type="subcellular location">
    <subcellularLocation>
        <location evidence="1">Mitochondrion inner membrane</location>
        <topology evidence="1">Single-pass membrane protein</topology>
    </subcellularLocation>
</comment>
<evidence type="ECO:0000256" key="1">
    <source>
        <dbReference type="RuleBase" id="RU365079"/>
    </source>
</evidence>
<dbReference type="Gene3D" id="3.40.50.1000">
    <property type="entry name" value="HAD superfamily/HAD-like"/>
    <property type="match status" value="1"/>
</dbReference>
<dbReference type="SMART" id="SM00577">
    <property type="entry name" value="CPDc"/>
    <property type="match status" value="1"/>
</dbReference>
<dbReference type="InterPro" id="IPR036412">
    <property type="entry name" value="HAD-like_sf"/>
</dbReference>
<dbReference type="AlphaFoldDB" id="A0A1E3IF80"/>
<keyword evidence="1" id="KW-0813">Transport</keyword>
<keyword evidence="1" id="KW-0496">Mitochondrion</keyword>
<feature type="region of interest" description="Disordered" evidence="2">
    <location>
        <begin position="409"/>
        <end position="451"/>
    </location>
</feature>
<dbReference type="OrthoDB" id="1711508at2759"/>
<dbReference type="KEGG" id="cdep:91089862"/>
<keyword evidence="1" id="KW-0653">Protein transport</keyword>
<dbReference type="EMBL" id="CP143790">
    <property type="protein sequence ID" value="WVN90417.1"/>
    <property type="molecule type" value="Genomic_DNA"/>
</dbReference>
<feature type="compositionally biased region" description="Low complexity" evidence="2">
    <location>
        <begin position="37"/>
        <end position="46"/>
    </location>
</feature>
<reference evidence="4" key="2">
    <citation type="journal article" date="2022" name="Elife">
        <title>Obligate sexual reproduction of a homothallic fungus closely related to the Cryptococcus pathogenic species complex.</title>
        <authorList>
            <person name="Passer A.R."/>
            <person name="Clancey S.A."/>
            <person name="Shea T."/>
            <person name="David-Palma M."/>
            <person name="Averette A.F."/>
            <person name="Boekhout T."/>
            <person name="Porcel B.M."/>
            <person name="Nowrousian M."/>
            <person name="Cuomo C.A."/>
            <person name="Sun S."/>
            <person name="Heitman J."/>
            <person name="Coelho M.A."/>
        </authorList>
    </citation>
    <scope>NUCLEOTIDE SEQUENCE</scope>
    <source>
        <strain evidence="4">CBS 7841</strain>
    </source>
</reference>
<dbReference type="GO" id="GO:0005744">
    <property type="term" value="C:TIM23 mitochondrial import inner membrane translocase complex"/>
    <property type="evidence" value="ECO:0007669"/>
    <property type="project" value="UniProtKB-UniRule"/>
</dbReference>
<evidence type="ECO:0000313" key="4">
    <source>
        <dbReference type="EMBL" id="WVN90417.1"/>
    </source>
</evidence>
<protein>
    <recommendedName>
        <fullName evidence="1">Mitochondrial import inner membrane translocase subunit TIM50</fullName>
    </recommendedName>
</protein>
<keyword evidence="1" id="KW-0809">Transit peptide</keyword>
<dbReference type="GO" id="GO:0015031">
    <property type="term" value="P:protein transport"/>
    <property type="evidence" value="ECO:0007669"/>
    <property type="project" value="UniProtKB-KW"/>
</dbReference>
<reference evidence="4" key="3">
    <citation type="submission" date="2024-01" db="EMBL/GenBank/DDBJ databases">
        <authorList>
            <person name="Coelho M.A."/>
            <person name="David-Palma M."/>
            <person name="Shea T."/>
            <person name="Sun S."/>
            <person name="Cuomo C.A."/>
            <person name="Heitman J."/>
        </authorList>
    </citation>
    <scope>NUCLEOTIDE SEQUENCE</scope>
    <source>
        <strain evidence="4">CBS 7841</strain>
    </source>
</reference>
<feature type="domain" description="FCP1 homology" evidence="3">
    <location>
        <begin position="110"/>
        <end position="312"/>
    </location>
</feature>
<evidence type="ECO:0000256" key="2">
    <source>
        <dbReference type="SAM" id="MobiDB-lite"/>
    </source>
</evidence>
<dbReference type="SUPFAM" id="SSF56784">
    <property type="entry name" value="HAD-like"/>
    <property type="match status" value="1"/>
</dbReference>
<gene>
    <name evidence="4" type="ORF">L203_105653</name>
</gene>
<dbReference type="Proteomes" id="UP000094043">
    <property type="component" value="Chromosome 7"/>
</dbReference>
<evidence type="ECO:0000313" key="5">
    <source>
        <dbReference type="Proteomes" id="UP000094043"/>
    </source>
</evidence>
<dbReference type="InterPro" id="IPR004274">
    <property type="entry name" value="FCP1_dom"/>
</dbReference>
<organism evidence="4 5">
    <name type="scientific">Cryptococcus depauperatus CBS 7841</name>
    <dbReference type="NCBI Taxonomy" id="1295531"/>
    <lineage>
        <taxon>Eukaryota</taxon>
        <taxon>Fungi</taxon>
        <taxon>Dikarya</taxon>
        <taxon>Basidiomycota</taxon>
        <taxon>Agaricomycotina</taxon>
        <taxon>Tremellomycetes</taxon>
        <taxon>Tremellales</taxon>
        <taxon>Cryptococcaceae</taxon>
        <taxon>Cryptococcus</taxon>
    </lineage>
</organism>